<name>A0A918C7R1_9ACTN</name>
<evidence type="ECO:0000313" key="2">
    <source>
        <dbReference type="Proteomes" id="UP000656732"/>
    </source>
</evidence>
<sequence>MNDEGNVADPALPDGVVTGYFGIPLASSFRREQQCLRATIAVFTSDPSNPLAGYNKQILQVGLPGHALATDIVAVLEGERDASIEGEGPLKGPAL</sequence>
<reference evidence="1" key="1">
    <citation type="journal article" date="2014" name="Int. J. Syst. Evol. Microbiol.">
        <title>Complete genome sequence of Corynebacterium casei LMG S-19264T (=DSM 44701T), isolated from a smear-ripened cheese.</title>
        <authorList>
            <consortium name="US DOE Joint Genome Institute (JGI-PGF)"/>
            <person name="Walter F."/>
            <person name="Albersmeier A."/>
            <person name="Kalinowski J."/>
            <person name="Ruckert C."/>
        </authorList>
    </citation>
    <scope>NUCLEOTIDE SEQUENCE</scope>
    <source>
        <strain evidence="1">JCM 4403</strain>
    </source>
</reference>
<dbReference type="Proteomes" id="UP000656732">
    <property type="component" value="Unassembled WGS sequence"/>
</dbReference>
<dbReference type="AlphaFoldDB" id="A0A918C7R1"/>
<organism evidence="1 2">
    <name type="scientific">Streptomyces pilosus</name>
    <dbReference type="NCBI Taxonomy" id="28893"/>
    <lineage>
        <taxon>Bacteria</taxon>
        <taxon>Bacillati</taxon>
        <taxon>Actinomycetota</taxon>
        <taxon>Actinomycetes</taxon>
        <taxon>Kitasatosporales</taxon>
        <taxon>Streptomycetaceae</taxon>
        <taxon>Streptomyces</taxon>
    </lineage>
</organism>
<keyword evidence="2" id="KW-1185">Reference proteome</keyword>
<proteinExistence type="predicted"/>
<dbReference type="EMBL" id="BMTU01000022">
    <property type="protein sequence ID" value="GGR08966.1"/>
    <property type="molecule type" value="Genomic_DNA"/>
</dbReference>
<protein>
    <submittedName>
        <fullName evidence="1">Uncharacterized protein</fullName>
    </submittedName>
</protein>
<reference evidence="1" key="2">
    <citation type="submission" date="2020-09" db="EMBL/GenBank/DDBJ databases">
        <authorList>
            <person name="Sun Q."/>
            <person name="Ohkuma M."/>
        </authorList>
    </citation>
    <scope>NUCLEOTIDE SEQUENCE</scope>
    <source>
        <strain evidence="1">JCM 4403</strain>
    </source>
</reference>
<comment type="caution">
    <text evidence="1">The sequence shown here is derived from an EMBL/GenBank/DDBJ whole genome shotgun (WGS) entry which is preliminary data.</text>
</comment>
<accession>A0A918C7R1</accession>
<gene>
    <name evidence="1" type="ORF">GCM10010280_65970</name>
</gene>
<dbReference type="RefSeq" id="WP_189561718.1">
    <property type="nucleotide sequence ID" value="NZ_BMTU01000022.1"/>
</dbReference>
<evidence type="ECO:0000313" key="1">
    <source>
        <dbReference type="EMBL" id="GGR08966.1"/>
    </source>
</evidence>